<feature type="compositionally biased region" description="Basic and acidic residues" evidence="8">
    <location>
        <begin position="622"/>
        <end position="631"/>
    </location>
</feature>
<evidence type="ECO:0000256" key="7">
    <source>
        <dbReference type="ARBA" id="ARBA00039658"/>
    </source>
</evidence>
<evidence type="ECO:0000256" key="2">
    <source>
        <dbReference type="ARBA" id="ARBA00022695"/>
    </source>
</evidence>
<dbReference type="OrthoDB" id="413122at2759"/>
<gene>
    <name evidence="10" type="ORF">GSOID_T00003835001</name>
</gene>
<dbReference type="InParanoid" id="E4XTM9"/>
<evidence type="ECO:0000256" key="4">
    <source>
        <dbReference type="ARBA" id="ARBA00022759"/>
    </source>
</evidence>
<dbReference type="Pfam" id="PF17921">
    <property type="entry name" value="Integrase_H2C2"/>
    <property type="match status" value="1"/>
</dbReference>
<protein>
    <recommendedName>
        <fullName evidence="7">Gypsy retrotransposon integrase-like protein 1</fullName>
    </recommendedName>
</protein>
<keyword evidence="4" id="KW-0255">Endonuclease</keyword>
<dbReference type="PANTHER" id="PTHR37984">
    <property type="entry name" value="PROTEIN CBG26694"/>
    <property type="match status" value="1"/>
</dbReference>
<evidence type="ECO:0000256" key="8">
    <source>
        <dbReference type="SAM" id="MobiDB-lite"/>
    </source>
</evidence>
<dbReference type="SUPFAM" id="SSF56672">
    <property type="entry name" value="DNA/RNA polymerases"/>
    <property type="match status" value="1"/>
</dbReference>
<dbReference type="InterPro" id="IPR036397">
    <property type="entry name" value="RNaseH_sf"/>
</dbReference>
<dbReference type="InterPro" id="IPR012337">
    <property type="entry name" value="RNaseH-like_sf"/>
</dbReference>
<dbReference type="GO" id="GO:0003964">
    <property type="term" value="F:RNA-directed DNA polymerase activity"/>
    <property type="evidence" value="ECO:0007669"/>
    <property type="project" value="UniProtKB-KW"/>
</dbReference>
<dbReference type="Gene3D" id="1.10.340.70">
    <property type="match status" value="1"/>
</dbReference>
<dbReference type="InterPro" id="IPR050951">
    <property type="entry name" value="Retrovirus_Pol_polyprotein"/>
</dbReference>
<proteinExistence type="predicted"/>
<evidence type="ECO:0000313" key="11">
    <source>
        <dbReference type="Proteomes" id="UP000001307"/>
    </source>
</evidence>
<evidence type="ECO:0000256" key="1">
    <source>
        <dbReference type="ARBA" id="ARBA00022679"/>
    </source>
</evidence>
<dbReference type="InterPro" id="IPR041373">
    <property type="entry name" value="RT_RNaseH"/>
</dbReference>
<feature type="domain" description="Integrase catalytic" evidence="9">
    <location>
        <begin position="394"/>
        <end position="554"/>
    </location>
</feature>
<evidence type="ECO:0000259" key="9">
    <source>
        <dbReference type="PROSITE" id="PS50994"/>
    </source>
</evidence>
<reference evidence="10" key="1">
    <citation type="journal article" date="2010" name="Science">
        <title>Plasticity of animal genome architecture unmasked by rapid evolution of a pelagic tunicate.</title>
        <authorList>
            <person name="Denoeud F."/>
            <person name="Henriet S."/>
            <person name="Mungpakdee S."/>
            <person name="Aury J.M."/>
            <person name="Da Silva C."/>
            <person name="Brinkmann H."/>
            <person name="Mikhaleva J."/>
            <person name="Olsen L.C."/>
            <person name="Jubin C."/>
            <person name="Canestro C."/>
            <person name="Bouquet J.M."/>
            <person name="Danks G."/>
            <person name="Poulain J."/>
            <person name="Campsteijn C."/>
            <person name="Adamski M."/>
            <person name="Cross I."/>
            <person name="Yadetie F."/>
            <person name="Muffato M."/>
            <person name="Louis A."/>
            <person name="Butcher S."/>
            <person name="Tsagkogeorga G."/>
            <person name="Konrad A."/>
            <person name="Singh S."/>
            <person name="Jensen M.F."/>
            <person name="Cong E.H."/>
            <person name="Eikeseth-Otteraa H."/>
            <person name="Noel B."/>
            <person name="Anthouard V."/>
            <person name="Porcel B.M."/>
            <person name="Kachouri-Lafond R."/>
            <person name="Nishino A."/>
            <person name="Ugolini M."/>
            <person name="Chourrout P."/>
            <person name="Nishida H."/>
            <person name="Aasland R."/>
            <person name="Huzurbazar S."/>
            <person name="Westhof E."/>
            <person name="Delsuc F."/>
            <person name="Lehrach H."/>
            <person name="Reinhardt R."/>
            <person name="Weissenbach J."/>
            <person name="Roy S.W."/>
            <person name="Artiguenave F."/>
            <person name="Postlethwait J.H."/>
            <person name="Manak J.R."/>
            <person name="Thompson E.M."/>
            <person name="Jaillon O."/>
            <person name="Du Pasquier L."/>
            <person name="Boudinot P."/>
            <person name="Liberles D.A."/>
            <person name="Volff J.N."/>
            <person name="Philippe H."/>
            <person name="Lenhard B."/>
            <person name="Roest Crollius H."/>
            <person name="Wincker P."/>
            <person name="Chourrout D."/>
        </authorList>
    </citation>
    <scope>NUCLEOTIDE SEQUENCE [LARGE SCALE GENOMIC DNA]</scope>
</reference>
<dbReference type="PROSITE" id="PS50994">
    <property type="entry name" value="INTEGRASE"/>
    <property type="match status" value="1"/>
</dbReference>
<evidence type="ECO:0000256" key="6">
    <source>
        <dbReference type="ARBA" id="ARBA00022918"/>
    </source>
</evidence>
<dbReference type="PANTHER" id="PTHR37984:SF5">
    <property type="entry name" value="PROTEIN NYNRIN-LIKE"/>
    <property type="match status" value="1"/>
</dbReference>
<dbReference type="Proteomes" id="UP000001307">
    <property type="component" value="Unassembled WGS sequence"/>
</dbReference>
<accession>E4XTM9</accession>
<dbReference type="EMBL" id="FN653159">
    <property type="protein sequence ID" value="CBY13091.1"/>
    <property type="molecule type" value="Genomic_DNA"/>
</dbReference>
<dbReference type="InterPro" id="IPR043502">
    <property type="entry name" value="DNA/RNA_pol_sf"/>
</dbReference>
<name>E4XTM9_OIKDI</name>
<dbReference type="Gene3D" id="3.30.420.10">
    <property type="entry name" value="Ribonuclease H-like superfamily/Ribonuclease H"/>
    <property type="match status" value="1"/>
</dbReference>
<dbReference type="AlphaFoldDB" id="E4XTM9"/>
<keyword evidence="2" id="KW-0548">Nucleotidyltransferase</keyword>
<dbReference type="Pfam" id="PF17917">
    <property type="entry name" value="RT_RNaseH"/>
    <property type="match status" value="1"/>
</dbReference>
<keyword evidence="1" id="KW-0808">Transferase</keyword>
<evidence type="ECO:0000256" key="5">
    <source>
        <dbReference type="ARBA" id="ARBA00022801"/>
    </source>
</evidence>
<organism evidence="10">
    <name type="scientific">Oikopleura dioica</name>
    <name type="common">Tunicate</name>
    <dbReference type="NCBI Taxonomy" id="34765"/>
    <lineage>
        <taxon>Eukaryota</taxon>
        <taxon>Metazoa</taxon>
        <taxon>Chordata</taxon>
        <taxon>Tunicata</taxon>
        <taxon>Appendicularia</taxon>
        <taxon>Copelata</taxon>
        <taxon>Oikopleuridae</taxon>
        <taxon>Oikopleura</taxon>
    </lineage>
</organism>
<keyword evidence="3" id="KW-0540">Nuclease</keyword>
<dbReference type="InterPro" id="IPR001584">
    <property type="entry name" value="Integrase_cat-core"/>
</dbReference>
<dbReference type="InterPro" id="IPR041588">
    <property type="entry name" value="Integrase_H2C2"/>
</dbReference>
<keyword evidence="11" id="KW-1185">Reference proteome</keyword>
<evidence type="ECO:0000313" key="10">
    <source>
        <dbReference type="EMBL" id="CBY13091.1"/>
    </source>
</evidence>
<dbReference type="CDD" id="cd09274">
    <property type="entry name" value="RNase_HI_RT_Ty3"/>
    <property type="match status" value="1"/>
</dbReference>
<keyword evidence="6" id="KW-0695">RNA-directed DNA polymerase</keyword>
<dbReference type="Pfam" id="PF00665">
    <property type="entry name" value="rve"/>
    <property type="match status" value="1"/>
</dbReference>
<keyword evidence="5" id="KW-0378">Hydrolase</keyword>
<dbReference type="GO" id="GO:0003676">
    <property type="term" value="F:nucleic acid binding"/>
    <property type="evidence" value="ECO:0007669"/>
    <property type="project" value="InterPro"/>
</dbReference>
<sequence>MSIVACFVEVVKEAQQLDLVVPELITSDYQGLSRTRIRRRIHKRILASNKVFQLPDFSQPFVVVCDASCVAIGGAILQKFGDKQKLIAVYSKTLSPTEQKWSATEREGFGLLMTIEKFSYYLEGKPFLCLTDHKALVALDRKIFANDKLRRWQDRLSKYRFTIQYLRGQDNCLADLLSRPWHKIRDKSAKPSAELAGKFYSPVGDSDLVIYIPSWCDGEKFQRKMLLENTGAAAEIFTLKSAATGVWSPNVPMLELRVIENAQADDKLIGTVKSYVENKVAPDKWTIPDDLYGIQVYKRWWNNLQIHAESKALTINWGERKCLVLPGTLVPKYLKSAHHQAHSGVDRTKELLSWSWWPDQMDDIREFVASCDTCMRRKGQDMQKGKPDMKTLYRAKRPWEVIYIDFINLDRSKTGKQYCLTVMDGYSRFLSVYPTARCRAIDAARQIMRHILLYDFPTIISSDQGRHFRNELLSELCKLLGVKQNLHVPYRPQSTGCLERSHRVLKNALYGLAMEPTLTRVRKIVDLAQSEADLAAKNSGKSLIKPILIEKGDRVLLNRPLSAETKQNKSSWNGPFEVVDTNGVIVRLDMNGKLEWVHRHHCILHKDRPQRLDPDFIEELYDEKPDRKPEQVAELESPIAEAQRRYPRRDRKTTVHFQA</sequence>
<dbReference type="Gene3D" id="3.10.20.370">
    <property type="match status" value="1"/>
</dbReference>
<dbReference type="GO" id="GO:0004519">
    <property type="term" value="F:endonuclease activity"/>
    <property type="evidence" value="ECO:0007669"/>
    <property type="project" value="UniProtKB-KW"/>
</dbReference>
<dbReference type="GO" id="GO:0016787">
    <property type="term" value="F:hydrolase activity"/>
    <property type="evidence" value="ECO:0007669"/>
    <property type="project" value="UniProtKB-KW"/>
</dbReference>
<dbReference type="GO" id="GO:0015074">
    <property type="term" value="P:DNA integration"/>
    <property type="evidence" value="ECO:0007669"/>
    <property type="project" value="InterPro"/>
</dbReference>
<feature type="region of interest" description="Disordered" evidence="8">
    <location>
        <begin position="622"/>
        <end position="659"/>
    </location>
</feature>
<dbReference type="SUPFAM" id="SSF53098">
    <property type="entry name" value="Ribonuclease H-like"/>
    <property type="match status" value="1"/>
</dbReference>
<evidence type="ECO:0000256" key="3">
    <source>
        <dbReference type="ARBA" id="ARBA00022722"/>
    </source>
</evidence>